<name>A0A381XJS3_9ZZZZ</name>
<reference evidence="1" key="1">
    <citation type="submission" date="2018-05" db="EMBL/GenBank/DDBJ databases">
        <authorList>
            <person name="Lanie J.A."/>
            <person name="Ng W.-L."/>
            <person name="Kazmierczak K.M."/>
            <person name="Andrzejewski T.M."/>
            <person name="Davidsen T.M."/>
            <person name="Wayne K.J."/>
            <person name="Tettelin H."/>
            <person name="Glass J.I."/>
            <person name="Rusch D."/>
            <person name="Podicherti R."/>
            <person name="Tsui H.-C.T."/>
            <person name="Winkler M.E."/>
        </authorList>
    </citation>
    <scope>NUCLEOTIDE SEQUENCE</scope>
</reference>
<evidence type="ECO:0008006" key="2">
    <source>
        <dbReference type="Google" id="ProtNLM"/>
    </source>
</evidence>
<accession>A0A381XJS3</accession>
<dbReference type="InterPro" id="IPR057895">
    <property type="entry name" value="Mom"/>
</dbReference>
<sequence length="108" mass="12453">MSAPPYIMLLKRLHKITASEFVADRHYSAVMPRLTKHFLGCFENDELVGVITFGWGTRPKHTIQALFPELDTKDYYEIGKMCMDDSMPKNSESQLLSLSVKWLKENTN</sequence>
<feature type="non-terminal residue" evidence="1">
    <location>
        <position position="108"/>
    </location>
</feature>
<dbReference type="AlphaFoldDB" id="A0A381XJS3"/>
<dbReference type="EMBL" id="UINC01015437">
    <property type="protein sequence ID" value="SVA65006.1"/>
    <property type="molecule type" value="Genomic_DNA"/>
</dbReference>
<proteinExistence type="predicted"/>
<organism evidence="1">
    <name type="scientific">marine metagenome</name>
    <dbReference type="NCBI Taxonomy" id="408172"/>
    <lineage>
        <taxon>unclassified sequences</taxon>
        <taxon>metagenomes</taxon>
        <taxon>ecological metagenomes</taxon>
    </lineage>
</organism>
<dbReference type="Pfam" id="PF25680">
    <property type="entry name" value="Mom"/>
    <property type="match status" value="1"/>
</dbReference>
<protein>
    <recommendedName>
        <fullName evidence="2">YitH acetyltransferase (GNAT) domain-containing protein</fullName>
    </recommendedName>
</protein>
<gene>
    <name evidence="1" type="ORF">METZ01_LOCUS117860</name>
</gene>
<evidence type="ECO:0000313" key="1">
    <source>
        <dbReference type="EMBL" id="SVA65006.1"/>
    </source>
</evidence>